<keyword evidence="8" id="KW-1185">Reference proteome</keyword>
<keyword evidence="3 4" id="KW-0620">Polyamine biosynthesis</keyword>
<dbReference type="Proteomes" id="UP001232156">
    <property type="component" value="Unassembled WGS sequence"/>
</dbReference>
<dbReference type="Gene3D" id="3.40.50.150">
    <property type="entry name" value="Vaccinia Virus protein VP39"/>
    <property type="match status" value="1"/>
</dbReference>
<gene>
    <name evidence="7" type="ORF">Q8947_05575</name>
</gene>
<organism evidence="7 8">
    <name type="scientific">Yanghanlia caeni</name>
    <dbReference type="NCBI Taxonomy" id="3064283"/>
    <lineage>
        <taxon>Bacteria</taxon>
        <taxon>Pseudomonadati</taxon>
        <taxon>Pseudomonadota</taxon>
        <taxon>Betaproteobacteria</taxon>
        <taxon>Burkholderiales</taxon>
        <taxon>Alcaligenaceae</taxon>
        <taxon>Yanghanlia</taxon>
    </lineage>
</organism>
<dbReference type="NCBIfam" id="NF037959">
    <property type="entry name" value="MFS_SpdSyn"/>
    <property type="match status" value="1"/>
</dbReference>
<evidence type="ECO:0000256" key="4">
    <source>
        <dbReference type="PROSITE-ProRule" id="PRU00354"/>
    </source>
</evidence>
<dbReference type="SUPFAM" id="SSF53335">
    <property type="entry name" value="S-adenosyl-L-methionine-dependent methyltransferases"/>
    <property type="match status" value="1"/>
</dbReference>
<accession>A0ABU1D4T2</accession>
<dbReference type="EMBL" id="JAUZQE010000009">
    <property type="protein sequence ID" value="MDR4125449.1"/>
    <property type="molecule type" value="Genomic_DNA"/>
</dbReference>
<evidence type="ECO:0000256" key="1">
    <source>
        <dbReference type="ARBA" id="ARBA00007867"/>
    </source>
</evidence>
<keyword evidence="2 4" id="KW-0808">Transferase</keyword>
<dbReference type="InterPro" id="IPR029063">
    <property type="entry name" value="SAM-dependent_MTases_sf"/>
</dbReference>
<keyword evidence="5" id="KW-0732">Signal</keyword>
<dbReference type="PROSITE" id="PS51006">
    <property type="entry name" value="PABS_2"/>
    <property type="match status" value="1"/>
</dbReference>
<feature type="active site" description="Proton acceptor" evidence="4">
    <location>
        <position position="185"/>
    </location>
</feature>
<feature type="chain" id="PRO_5047297053" evidence="5">
    <location>
        <begin position="30"/>
        <end position="306"/>
    </location>
</feature>
<evidence type="ECO:0000256" key="2">
    <source>
        <dbReference type="ARBA" id="ARBA00022679"/>
    </source>
</evidence>
<proteinExistence type="inferred from homology"/>
<dbReference type="RefSeq" id="WP_347286662.1">
    <property type="nucleotide sequence ID" value="NZ_JAUZQE010000009.1"/>
</dbReference>
<comment type="similarity">
    <text evidence="1">Belongs to the spermidine/spermine synthase family.</text>
</comment>
<evidence type="ECO:0000256" key="3">
    <source>
        <dbReference type="ARBA" id="ARBA00023115"/>
    </source>
</evidence>
<dbReference type="InterPro" id="IPR030374">
    <property type="entry name" value="PABS"/>
</dbReference>
<dbReference type="Pfam" id="PF01564">
    <property type="entry name" value="Spermine_synth"/>
    <property type="match status" value="1"/>
</dbReference>
<evidence type="ECO:0000313" key="7">
    <source>
        <dbReference type="EMBL" id="MDR4125449.1"/>
    </source>
</evidence>
<protein>
    <submittedName>
        <fullName evidence="7">Fused MFS/spermidine synthase</fullName>
    </submittedName>
</protein>
<sequence>MKPKFRTPARPAFLAAAALAAVLATLSLAPVPGPEADDGSARPRLLHVEPSEYAPVVVFEQYGERCINFVEMKGEGRQTCMRLDDPPFMVFEYTRMMTSALLARPDPARVLIIGLGGGTLPTAFHALLPDATIDSVEIDPAVVKVAQTWFGYETGPRQRVFVEDGRAYVQRVRDSGLQYDMILLDAFDADYIPAHLLTVEFLQELRSILSDEGLVVANSFTRSHLNERESATYATVFGDFYNLRAGIEGNRVIVAAKGELPAPGVLQANAARLASRLKPYGIDTSEALDWFRRAPGGLFTAPPLRD</sequence>
<dbReference type="PANTHER" id="PTHR43317:SF1">
    <property type="entry name" value="THERMOSPERMINE SYNTHASE ACAULIS5"/>
    <property type="match status" value="1"/>
</dbReference>
<reference evidence="7 8" key="1">
    <citation type="submission" date="2023-08" db="EMBL/GenBank/DDBJ databases">
        <title>Alcaligenaceae gen. nov., a novel taxon isolated from the sludge of Yixing Pesticide Factory.</title>
        <authorList>
            <person name="Ruan L."/>
        </authorList>
    </citation>
    <scope>NUCLEOTIDE SEQUENCE [LARGE SCALE GENOMIC DNA]</scope>
    <source>
        <strain evidence="7 8">LG-2</strain>
    </source>
</reference>
<dbReference type="PANTHER" id="PTHR43317">
    <property type="entry name" value="THERMOSPERMINE SYNTHASE ACAULIS5"/>
    <property type="match status" value="1"/>
</dbReference>
<evidence type="ECO:0000259" key="6">
    <source>
        <dbReference type="PROSITE" id="PS51006"/>
    </source>
</evidence>
<name>A0ABU1D4T2_9BURK</name>
<evidence type="ECO:0000313" key="8">
    <source>
        <dbReference type="Proteomes" id="UP001232156"/>
    </source>
</evidence>
<comment type="caution">
    <text evidence="7">The sequence shown here is derived from an EMBL/GenBank/DDBJ whole genome shotgun (WGS) entry which is preliminary data.</text>
</comment>
<evidence type="ECO:0000256" key="5">
    <source>
        <dbReference type="SAM" id="SignalP"/>
    </source>
</evidence>
<feature type="signal peptide" evidence="5">
    <location>
        <begin position="1"/>
        <end position="29"/>
    </location>
</feature>
<feature type="domain" description="PABS" evidence="6">
    <location>
        <begin position="21"/>
        <end position="268"/>
    </location>
</feature>